<dbReference type="PANTHER" id="PTHR47129:SF1">
    <property type="entry name" value="NMRA-LIKE DOMAIN-CONTAINING PROTEIN"/>
    <property type="match status" value="1"/>
</dbReference>
<dbReference type="Proteomes" id="UP000217881">
    <property type="component" value="Unassembled WGS sequence"/>
</dbReference>
<sequence length="316" mass="34883">MTIIVTGASGKFGRAAVEQLLTDIPPNNLILTTRNPERLASFAEQGVSVRYADFDDPESLRAAFAGGDTLLLISAIKVGHRIPQHRRAINAAKKMGVKRIVYTSYVGTSAGNTALVNQDHYGTERLLEDSGIAWTILRDGFYAESIIDAAVPLALKTGRWVSASGDGRIAFIDRSDCVSCAVAVLLGQGHENRTYEIVGEELWSFRDVSKLTSKITGTPIDFVDVSDDGLYEHFDALGIPREPSEFDIDGYLWCSDDMVSFERELRSGRYDVVSSDVRQILGRAPRDFRTVMQERMHALPNGEFELGNEYRGPDVT</sequence>
<dbReference type="AlphaFoldDB" id="A0A2A3ZUB3"/>
<proteinExistence type="predicted"/>
<evidence type="ECO:0000313" key="2">
    <source>
        <dbReference type="EMBL" id="PCC55117.1"/>
    </source>
</evidence>
<accession>A0A2A3ZUB3</accession>
<dbReference type="InterPro" id="IPR036291">
    <property type="entry name" value="NAD(P)-bd_dom_sf"/>
</dbReference>
<dbReference type="Gene3D" id="3.90.25.10">
    <property type="entry name" value="UDP-galactose 4-epimerase, domain 1"/>
    <property type="match status" value="1"/>
</dbReference>
<comment type="caution">
    <text evidence="2">The sequence shown here is derived from an EMBL/GenBank/DDBJ whole genome shotgun (WGS) entry which is preliminary data.</text>
</comment>
<dbReference type="SUPFAM" id="SSF51735">
    <property type="entry name" value="NAD(P)-binding Rossmann-fold domains"/>
    <property type="match status" value="1"/>
</dbReference>
<dbReference type="InterPro" id="IPR052718">
    <property type="entry name" value="NmrA-type_oxidoreductase"/>
</dbReference>
<gene>
    <name evidence="2" type="ORF">CIK59_02845</name>
</gene>
<dbReference type="PANTHER" id="PTHR47129">
    <property type="entry name" value="QUINONE OXIDOREDUCTASE 2"/>
    <property type="match status" value="1"/>
</dbReference>
<protein>
    <recommendedName>
        <fullName evidence="1">NAD(P)-binding domain-containing protein</fullName>
    </recommendedName>
</protein>
<evidence type="ECO:0000259" key="1">
    <source>
        <dbReference type="Pfam" id="PF13460"/>
    </source>
</evidence>
<dbReference type="Pfam" id="PF13460">
    <property type="entry name" value="NAD_binding_10"/>
    <property type="match status" value="1"/>
</dbReference>
<dbReference type="CDD" id="cd05269">
    <property type="entry name" value="TMR_SDR_a"/>
    <property type="match status" value="1"/>
</dbReference>
<dbReference type="Gene3D" id="3.40.50.720">
    <property type="entry name" value="NAD(P)-binding Rossmann-like Domain"/>
    <property type="match status" value="1"/>
</dbReference>
<feature type="domain" description="NAD(P)-binding" evidence="1">
    <location>
        <begin position="7"/>
        <end position="142"/>
    </location>
</feature>
<dbReference type="EMBL" id="NRHA01000005">
    <property type="protein sequence ID" value="PCC55117.1"/>
    <property type="molecule type" value="Genomic_DNA"/>
</dbReference>
<reference evidence="2 3" key="1">
    <citation type="journal article" date="2017" name="Elife">
        <title>Extensive horizontal gene transfer in cheese-associated bacteria.</title>
        <authorList>
            <person name="Bonham K.S."/>
            <person name="Wolfe B.E."/>
            <person name="Dutton R.J."/>
        </authorList>
    </citation>
    <scope>NUCLEOTIDE SEQUENCE [LARGE SCALE GENOMIC DNA]</scope>
    <source>
        <strain evidence="2 3">738_8</strain>
    </source>
</reference>
<dbReference type="RefSeq" id="WP_096145698.1">
    <property type="nucleotide sequence ID" value="NZ_NRHA01000005.1"/>
</dbReference>
<evidence type="ECO:0000313" key="3">
    <source>
        <dbReference type="Proteomes" id="UP000217881"/>
    </source>
</evidence>
<dbReference type="InterPro" id="IPR016040">
    <property type="entry name" value="NAD(P)-bd_dom"/>
</dbReference>
<name>A0A2A3ZUB3_BREAU</name>
<organism evidence="2 3">
    <name type="scientific">Brevibacterium aurantiacum</name>
    <dbReference type="NCBI Taxonomy" id="273384"/>
    <lineage>
        <taxon>Bacteria</taxon>
        <taxon>Bacillati</taxon>
        <taxon>Actinomycetota</taxon>
        <taxon>Actinomycetes</taxon>
        <taxon>Micrococcales</taxon>
        <taxon>Brevibacteriaceae</taxon>
        <taxon>Brevibacterium</taxon>
    </lineage>
</organism>